<dbReference type="STRING" id="6945.B7QBB1"/>
<reference evidence="2" key="2">
    <citation type="submission" date="2020-05" db="UniProtKB">
        <authorList>
            <consortium name="EnsemblMetazoa"/>
        </authorList>
    </citation>
    <scope>IDENTIFICATION</scope>
    <source>
        <strain evidence="2">wikel</strain>
    </source>
</reference>
<feature type="non-terminal residue" evidence="1">
    <location>
        <position position="1"/>
    </location>
</feature>
<dbReference type="EnsemblMetazoa" id="ISCW024754-RA">
    <property type="protein sequence ID" value="ISCW024754-PA"/>
    <property type="gene ID" value="ISCW024754"/>
</dbReference>
<dbReference type="VEuPathDB" id="VectorBase:ISCI024754"/>
<dbReference type="PaxDb" id="6945-B7QBB1"/>
<gene>
    <name evidence="1" type="ORF">IscW_ISCW024754</name>
</gene>
<sequence>AAATRKMDYWGGSVPGSRKCKCGLYGTCKDPQRYCNCDAGLEEWTMDGGELTDRDYLPVRQLRFGDTGSASLLEDRKRGRYTLGPLDCQGDGECRSLL</sequence>
<dbReference type="OrthoDB" id="26719at2759"/>
<dbReference type="AlphaFoldDB" id="B7QBB1"/>
<dbReference type="Gene3D" id="2.60.120.1000">
    <property type="match status" value="1"/>
</dbReference>
<dbReference type="VEuPathDB" id="VectorBase:ISCP_013274"/>
<dbReference type="VEuPathDB" id="VectorBase:ISCW024754"/>
<name>B7QBB1_IXOSC</name>
<reference evidence="1 3" key="1">
    <citation type="submission" date="2008-03" db="EMBL/GenBank/DDBJ databases">
        <title>Annotation of Ixodes scapularis.</title>
        <authorList>
            <consortium name="Ixodes scapularis Genome Project Consortium"/>
            <person name="Caler E."/>
            <person name="Hannick L.I."/>
            <person name="Bidwell S."/>
            <person name="Joardar V."/>
            <person name="Thiagarajan M."/>
            <person name="Amedeo P."/>
            <person name="Galinsky K.J."/>
            <person name="Schobel S."/>
            <person name="Inman J."/>
            <person name="Hostetler J."/>
            <person name="Miller J."/>
            <person name="Hammond M."/>
            <person name="Megy K."/>
            <person name="Lawson D."/>
            <person name="Kodira C."/>
            <person name="Sutton G."/>
            <person name="Meyer J."/>
            <person name="Hill C.A."/>
            <person name="Birren B."/>
            <person name="Nene V."/>
            <person name="Collins F."/>
            <person name="Alarcon-Chaidez F."/>
            <person name="Wikel S."/>
            <person name="Strausberg R."/>
        </authorList>
    </citation>
    <scope>NUCLEOTIDE SEQUENCE [LARGE SCALE GENOMIC DNA]</scope>
    <source>
        <strain evidence="3">Wikel</strain>
        <strain evidence="1">Wikel colony</strain>
    </source>
</reference>
<evidence type="ECO:0000313" key="3">
    <source>
        <dbReference type="Proteomes" id="UP000001555"/>
    </source>
</evidence>
<proteinExistence type="predicted"/>
<evidence type="ECO:0000313" key="1">
    <source>
        <dbReference type="EMBL" id="EEC16133.1"/>
    </source>
</evidence>
<evidence type="ECO:0000313" key="2">
    <source>
        <dbReference type="EnsemblMetazoa" id="ISCW024754-PA"/>
    </source>
</evidence>
<keyword evidence="3" id="KW-1185">Reference proteome</keyword>
<dbReference type="Proteomes" id="UP000001555">
    <property type="component" value="Unassembled WGS sequence"/>
</dbReference>
<accession>B7QBB1</accession>
<protein>
    <submittedName>
        <fullName evidence="1 2">Neurexin IV, putative</fullName>
    </submittedName>
</protein>
<organism>
    <name type="scientific">Ixodes scapularis</name>
    <name type="common">Black-legged tick</name>
    <name type="synonym">Deer tick</name>
    <dbReference type="NCBI Taxonomy" id="6945"/>
    <lineage>
        <taxon>Eukaryota</taxon>
        <taxon>Metazoa</taxon>
        <taxon>Ecdysozoa</taxon>
        <taxon>Arthropoda</taxon>
        <taxon>Chelicerata</taxon>
        <taxon>Arachnida</taxon>
        <taxon>Acari</taxon>
        <taxon>Parasitiformes</taxon>
        <taxon>Ixodida</taxon>
        <taxon>Ixodoidea</taxon>
        <taxon>Ixodidae</taxon>
        <taxon>Ixodinae</taxon>
        <taxon>Ixodes</taxon>
    </lineage>
</organism>
<dbReference type="HOGENOM" id="CLU_134783_1_0_1"/>
<dbReference type="EMBL" id="ABJB010089160">
    <property type="status" value="NOT_ANNOTATED_CDS"/>
    <property type="molecule type" value="Genomic_DNA"/>
</dbReference>
<dbReference type="EMBL" id="DS900031">
    <property type="protein sequence ID" value="EEC16133.1"/>
    <property type="molecule type" value="Genomic_DNA"/>
</dbReference>